<keyword evidence="1" id="KW-0732">Signal</keyword>
<feature type="domain" description="DUF6701" evidence="2">
    <location>
        <begin position="733"/>
        <end position="1326"/>
    </location>
</feature>
<dbReference type="Gene3D" id="2.60.120.200">
    <property type="match status" value="1"/>
</dbReference>
<evidence type="ECO:0000259" key="2">
    <source>
        <dbReference type="Pfam" id="PF20419"/>
    </source>
</evidence>
<accession>A0ABW7EKW6</accession>
<feature type="chain" id="PRO_5046913506" evidence="1">
    <location>
        <begin position="23"/>
        <end position="1328"/>
    </location>
</feature>
<organism evidence="3 4">
    <name type="scientific">Pelomonas dachongensis</name>
    <dbReference type="NCBI Taxonomy" id="3299029"/>
    <lineage>
        <taxon>Bacteria</taxon>
        <taxon>Pseudomonadati</taxon>
        <taxon>Pseudomonadota</taxon>
        <taxon>Betaproteobacteria</taxon>
        <taxon>Burkholderiales</taxon>
        <taxon>Sphaerotilaceae</taxon>
        <taxon>Roseateles</taxon>
    </lineage>
</organism>
<dbReference type="Gene3D" id="2.160.20.20">
    <property type="match status" value="1"/>
</dbReference>
<feature type="signal peptide" evidence="1">
    <location>
        <begin position="1"/>
        <end position="22"/>
    </location>
</feature>
<comment type="caution">
    <text evidence="3">The sequence shown here is derived from an EMBL/GenBank/DDBJ whole genome shotgun (WGS) entry which is preliminary data.</text>
</comment>
<name>A0ABW7EKW6_9BURK</name>
<dbReference type="InterPro" id="IPR046524">
    <property type="entry name" value="DUF6701"/>
</dbReference>
<dbReference type="RefSeq" id="WP_394469378.1">
    <property type="nucleotide sequence ID" value="NZ_JBIGHY010000002.1"/>
</dbReference>
<evidence type="ECO:0000313" key="3">
    <source>
        <dbReference type="EMBL" id="MFG6413288.1"/>
    </source>
</evidence>
<keyword evidence="4" id="KW-1185">Reference proteome</keyword>
<dbReference type="Pfam" id="PF20419">
    <property type="entry name" value="DUF6701"/>
    <property type="match status" value="1"/>
</dbReference>
<sequence length="1328" mass="132762">MKRWLQAFIASLALGVPTLAAAVNYQLPGNLPPGCSASGANYTCASGSLGSGDTVTVNSPKPATVTINGSFNTNTSQINVAGSASDLNLVVNGTLTLGYNAKITANVTANAVNDTGGGNVTITGNLVVNGGNVSLAYQSSVTGNLSTTGSGTITTGQNGTIGGNVSAVSGAITISENSRVTGNVTGTGNITIVQAAVVSGDVNAGAGAVSLGFQSRVTGNLATTGTISLDQEARVGGTLTGGAGNVTVGYAANVAGALTTSNGTIGFAQNAVAQACVRSTGSASITLGYQSSINSVCCGASCSNSCVVNNSTFAMPPACSAPATLVADYRMDESTAWNGTAAEVRDASGNGRHAQSATAASGTPVAITASGSPAYGTTAGSCGYGYFNRTTPTTATHTYVQLPSGFPSLSNSFTVLGWIRSTAPAQSGQRVFANDDHQNGWALSLGDAGSASVRLFNRNLNASGAVTTGGTNGAGATTANCSSGTFCLDSAPIIAANTWYYVAAIVDTANRQVQVLIYNNSSTLLASATSAYTGTWVAGTGGSTIGGESASSSEGQSSSFHFNGHIDELQVYNGVLNSSAITTQLTRSRSCPVPAINSFTIGGTGSASTCRPQPLTITARDINGNTLTSYTGTVNLSTSSGIGTWSPGSGPAPSGSLVAGANSGQASYTFASGDNGVVKLQLAHGLAQNVSVTVLDSAVSSTSRTSATINYSDNAFVWDEDVGAKITGTFVAVAGRPHDMRVRLIKKDATTNNCGVATDYTGSRNLKLWRIDSGGSWTAPSVGGSNVPAARPAANNLTGLNFTAGVATFNLATTDVGKYAFNLEDDSLTAAATTISGSSQDLTVRPFALAVAGLKMSGTDNLNGSASGDPIFGKAGAPFSATVTAYRWNSAADGTDNDGVPTANLPLLQISAGGIAAGFNAAVLLTTASGSITPAGGATGTLAGNTVNSFSSGVGTTSTMTYSEVGSFALNTSAVVGNYLGAGIALDALVFNAAGNQNTRVGRFIPSGFGLTAGNPAVVHRAALSCASASAFTYMDEFFRLGFRLTALNAAGITTVNYTGSFARLDLATPANLRLAGIDGTTMFKTTNARLENGVSTGSWTAGIADVTLTARALRAAAADGPFANAVFGIAALDLDGVGMMTPDLDTDSPANGNDRVKVGGAIPLRHGRLRLQNAMGAANRTLSLPLAAQYWNGTAFTTNTLDSCTAISASNLSFGNLRSVTAASAAMVGTTSTVTAGVGRLPLAAPGVGRGTYDIAIALDTTTPPADASCLKTAGAWTPAKAATAGANLTALRGAWCGSAAISDPAARATWGLYRGADGVLYQRENY</sequence>
<dbReference type="EMBL" id="JBIGHY010000002">
    <property type="protein sequence ID" value="MFG6413288.1"/>
    <property type="molecule type" value="Genomic_DNA"/>
</dbReference>
<proteinExistence type="predicted"/>
<evidence type="ECO:0000313" key="4">
    <source>
        <dbReference type="Proteomes" id="UP001606300"/>
    </source>
</evidence>
<reference evidence="3 4" key="1">
    <citation type="submission" date="2024-09" db="EMBL/GenBank/DDBJ databases">
        <title>Novel species of the genus Pelomonas and Roseateles isolated from streams.</title>
        <authorList>
            <person name="Lu H."/>
        </authorList>
    </citation>
    <scope>NUCLEOTIDE SEQUENCE [LARGE SCALE GENOMIC DNA]</scope>
    <source>
        <strain evidence="3 4">DC23W</strain>
    </source>
</reference>
<gene>
    <name evidence="3" type="ORF">ACG02S_05190</name>
</gene>
<dbReference type="InterPro" id="IPR012332">
    <property type="entry name" value="Autotransporter_pectin_lyase_C"/>
</dbReference>
<evidence type="ECO:0000256" key="1">
    <source>
        <dbReference type="SAM" id="SignalP"/>
    </source>
</evidence>
<protein>
    <submittedName>
        <fullName evidence="3">DUF6701 domain-containing protein</fullName>
    </submittedName>
</protein>
<dbReference type="SUPFAM" id="SSF49899">
    <property type="entry name" value="Concanavalin A-like lectins/glucanases"/>
    <property type="match status" value="1"/>
</dbReference>
<dbReference type="Proteomes" id="UP001606300">
    <property type="component" value="Unassembled WGS sequence"/>
</dbReference>
<dbReference type="InterPro" id="IPR013320">
    <property type="entry name" value="ConA-like_dom_sf"/>
</dbReference>